<dbReference type="AlphaFoldDB" id="A0A3D4VBI5"/>
<comment type="caution">
    <text evidence="2">The sequence shown here is derived from an EMBL/GenBank/DDBJ whole genome shotgun (WGS) entry which is preliminary data.</text>
</comment>
<evidence type="ECO:0000259" key="1">
    <source>
        <dbReference type="Pfam" id="PF20597"/>
    </source>
</evidence>
<dbReference type="InterPro" id="IPR026588">
    <property type="entry name" value="Choice_anch_A"/>
</dbReference>
<evidence type="ECO:0000313" key="2">
    <source>
        <dbReference type="EMBL" id="HCT58480.1"/>
    </source>
</evidence>
<accession>A0A3D4VBI5</accession>
<sequence>MRPDFFCPRGIPDMSLMRAVFSPSLGRSAAGATRFATNGPRTNTVASRVYRAATRGAALLGLVLAPAGALEAQGLTGYNVFTFHDFLMQNTEVNGTLAVGGNATLSSFAVAPNVGGPRPEGVLVVGGTATLSNGQVNHGHSYFAQAPTGGATVLGSQTVGALPVDFASEYARLSALSAQYSALDTNATAKVSGNGVWFGGTNLQANVFTVDASDLIGKGHYNFYAPDDTSSIIINVKGFAGTTLFQWAGFNLCTVKTNDTQFSGCSQATTDNPGGLASRVLWNFDGVTGDAVSIFGSMTGAVLAPNVDFTLRWGQHNGDFVAANIDSQTEFYRNAFQGYVPENPQPGIVTPEPASVALVGFGALTLGLVHRRRRNRATA</sequence>
<reference evidence="2 3" key="1">
    <citation type="journal article" date="2018" name="Nat. Biotechnol.">
        <title>A standardized bacterial taxonomy based on genome phylogeny substantially revises the tree of life.</title>
        <authorList>
            <person name="Parks D.H."/>
            <person name="Chuvochina M."/>
            <person name="Waite D.W."/>
            <person name="Rinke C."/>
            <person name="Skarshewski A."/>
            <person name="Chaumeil P.A."/>
            <person name="Hugenholtz P."/>
        </authorList>
    </citation>
    <scope>NUCLEOTIDE SEQUENCE [LARGE SCALE GENOMIC DNA]</scope>
    <source>
        <strain evidence="2">UBA8844</strain>
    </source>
</reference>
<gene>
    <name evidence="2" type="ORF">DGD08_14845</name>
</gene>
<organism evidence="2 3">
    <name type="scientific">Gemmatimonas aurantiaca</name>
    <dbReference type="NCBI Taxonomy" id="173480"/>
    <lineage>
        <taxon>Bacteria</taxon>
        <taxon>Pseudomonadati</taxon>
        <taxon>Gemmatimonadota</taxon>
        <taxon>Gemmatimonadia</taxon>
        <taxon>Gemmatimonadales</taxon>
        <taxon>Gemmatimonadaceae</taxon>
        <taxon>Gemmatimonas</taxon>
    </lineage>
</organism>
<dbReference type="Pfam" id="PF20597">
    <property type="entry name" value="pAdhesive_15"/>
    <property type="match status" value="1"/>
</dbReference>
<protein>
    <submittedName>
        <fullName evidence="2">Choice-of-anchor A family protein</fullName>
    </submittedName>
</protein>
<dbReference type="NCBIfam" id="TIGR02595">
    <property type="entry name" value="PEP_CTERM"/>
    <property type="match status" value="1"/>
</dbReference>
<dbReference type="Proteomes" id="UP000264071">
    <property type="component" value="Unassembled WGS sequence"/>
</dbReference>
<name>A0A3D4VBI5_9BACT</name>
<dbReference type="EMBL" id="DPIY01000010">
    <property type="protein sequence ID" value="HCT58480.1"/>
    <property type="molecule type" value="Genomic_DNA"/>
</dbReference>
<feature type="domain" description="Choice-of-anchor A" evidence="1">
    <location>
        <begin position="73"/>
        <end position="331"/>
    </location>
</feature>
<evidence type="ECO:0000313" key="3">
    <source>
        <dbReference type="Proteomes" id="UP000264071"/>
    </source>
</evidence>
<proteinExistence type="predicted"/>
<dbReference type="NCBIfam" id="TIGR04215">
    <property type="entry name" value="choice_anch_A"/>
    <property type="match status" value="1"/>
</dbReference>
<dbReference type="InterPro" id="IPR013424">
    <property type="entry name" value="Ice-binding_C"/>
</dbReference>